<dbReference type="Proteomes" id="UP001232148">
    <property type="component" value="Unassembled WGS sequence"/>
</dbReference>
<name>A0AAD9HH58_9PEZI</name>
<dbReference type="AlphaFoldDB" id="A0AAD9HH58"/>
<protein>
    <recommendedName>
        <fullName evidence="3">F-box domain-containing protein</fullName>
    </recommendedName>
</protein>
<organism evidence="1 2">
    <name type="scientific">Colletotrichum zoysiae</name>
    <dbReference type="NCBI Taxonomy" id="1216348"/>
    <lineage>
        <taxon>Eukaryota</taxon>
        <taxon>Fungi</taxon>
        <taxon>Dikarya</taxon>
        <taxon>Ascomycota</taxon>
        <taxon>Pezizomycotina</taxon>
        <taxon>Sordariomycetes</taxon>
        <taxon>Hypocreomycetidae</taxon>
        <taxon>Glomerellales</taxon>
        <taxon>Glomerellaceae</taxon>
        <taxon>Colletotrichum</taxon>
        <taxon>Colletotrichum graminicola species complex</taxon>
    </lineage>
</organism>
<dbReference type="SUPFAM" id="SSF52047">
    <property type="entry name" value="RNI-like"/>
    <property type="match status" value="1"/>
</dbReference>
<dbReference type="EMBL" id="MU842886">
    <property type="protein sequence ID" value="KAK2027969.1"/>
    <property type="molecule type" value="Genomic_DNA"/>
</dbReference>
<evidence type="ECO:0000313" key="2">
    <source>
        <dbReference type="Proteomes" id="UP001232148"/>
    </source>
</evidence>
<evidence type="ECO:0000313" key="1">
    <source>
        <dbReference type="EMBL" id="KAK2027969.1"/>
    </source>
</evidence>
<keyword evidence="2" id="KW-1185">Reference proteome</keyword>
<sequence>MAKLSDLPQELLLEIISLLRSNEPAKKRMLEASLSKNHNALARALHRERYSVISLSSTCKALHEKLKAEKYRFVSIHGHNGAQKLLSLLRLMRARPEIGSQIRRLNLQLAPLARGVTMLSYDQLRSMKAWADTIGVVVDDAVLTSLLSYEIHGDVNDPKDREFSIEQHNLDGACLRILYGILCHYLQDVREISLSTSPDLFSAFPNQLIFQRPMWPRNSSSRHLLPGLRSLAFETSKGGWQDGFELAKMAEVVGGVPEVYLRGCSLYTTKPAYSNNSLHSLVLQDTDISCDFLKSCKSLSRFIYLRTGNVSDSRSLPSPRRIKKALKSSRHSLKTLCFSCGPKPRNQGASRCFDSFKKFPCLENLWIDTWSCRLAGGDDDQIDSISDSEMELYYDAGTWPMSNLTGEGRKAASANRLIKSLPPSLRRLHISGPVTANRIYGSMTRLSTQCSGGTMRGFKELAVDGLLDSGTATSELRSAFREAGVKICKVDKDIVMW</sequence>
<reference evidence="1" key="1">
    <citation type="submission" date="2021-06" db="EMBL/GenBank/DDBJ databases">
        <title>Comparative genomics, transcriptomics and evolutionary studies reveal genomic signatures of adaptation to plant cell wall in hemibiotrophic fungi.</title>
        <authorList>
            <consortium name="DOE Joint Genome Institute"/>
            <person name="Baroncelli R."/>
            <person name="Diaz J.F."/>
            <person name="Benocci T."/>
            <person name="Peng M."/>
            <person name="Battaglia E."/>
            <person name="Haridas S."/>
            <person name="Andreopoulos W."/>
            <person name="Labutti K."/>
            <person name="Pangilinan J."/>
            <person name="Floch G.L."/>
            <person name="Makela M.R."/>
            <person name="Henrissat B."/>
            <person name="Grigoriev I.V."/>
            <person name="Crouch J.A."/>
            <person name="De Vries R.P."/>
            <person name="Sukno S.A."/>
            <person name="Thon M.R."/>
        </authorList>
    </citation>
    <scope>NUCLEOTIDE SEQUENCE</scope>
    <source>
        <strain evidence="1">MAFF235873</strain>
    </source>
</reference>
<gene>
    <name evidence="1" type="ORF">LX32DRAFT_721195</name>
</gene>
<evidence type="ECO:0008006" key="3">
    <source>
        <dbReference type="Google" id="ProtNLM"/>
    </source>
</evidence>
<accession>A0AAD9HH58</accession>
<comment type="caution">
    <text evidence="1">The sequence shown here is derived from an EMBL/GenBank/DDBJ whole genome shotgun (WGS) entry which is preliminary data.</text>
</comment>
<proteinExistence type="predicted"/>